<feature type="region of interest" description="Disordered" evidence="1">
    <location>
        <begin position="206"/>
        <end position="225"/>
    </location>
</feature>
<evidence type="ECO:0000313" key="4">
    <source>
        <dbReference type="WBParaSite" id="TTAC_0001033401-mRNA-1"/>
    </source>
</evidence>
<dbReference type="EMBL" id="UYWX01021545">
    <property type="protein sequence ID" value="VDM35299.1"/>
    <property type="molecule type" value="Genomic_DNA"/>
</dbReference>
<accession>A0A0R3X9V9</accession>
<sequence length="286" mass="30744">MLLLIAQLSRGPCSARGLVFTRAVDPPAEQDLEVSTQETEQPNQERGNRQAIAIRTAQSVSASPCTHNEGTTVHHHSFPPPHPLAATSDDLVPSGMRTRLLLKRNSALSSTHHSPSSLLLLLLLLHLSSSLLASLPPFLWSSLPLHHPLSFLPSLPHSTSHIPHTLLNPSSSPFTPPTHPPFLPFYLHCLPKRALNECEGGGQIERLASSSSSSPPPPDTVQGGLHSHCTDDVLAIWRVEGDGEDGVALCIIVRCGRMEARPVEANECDFGLLLLPPPPPPPPPPP</sequence>
<evidence type="ECO:0000256" key="1">
    <source>
        <dbReference type="SAM" id="MobiDB-lite"/>
    </source>
</evidence>
<feature type="compositionally biased region" description="Polar residues" evidence="1">
    <location>
        <begin position="33"/>
        <end position="45"/>
    </location>
</feature>
<reference evidence="4" key="1">
    <citation type="submission" date="2017-02" db="UniProtKB">
        <authorList>
            <consortium name="WormBaseParasite"/>
        </authorList>
    </citation>
    <scope>IDENTIFICATION</scope>
</reference>
<evidence type="ECO:0000313" key="2">
    <source>
        <dbReference type="EMBL" id="VDM35299.1"/>
    </source>
</evidence>
<dbReference type="Proteomes" id="UP000274429">
    <property type="component" value="Unassembled WGS sequence"/>
</dbReference>
<evidence type="ECO:0000313" key="3">
    <source>
        <dbReference type="Proteomes" id="UP000274429"/>
    </source>
</evidence>
<keyword evidence="3" id="KW-1185">Reference proteome</keyword>
<gene>
    <name evidence="2" type="ORF">TTAC_LOCUS10319</name>
</gene>
<feature type="compositionally biased region" description="Polar residues" evidence="1">
    <location>
        <begin position="56"/>
        <end position="71"/>
    </location>
</feature>
<name>A0A0R3X9V9_HYDTA</name>
<reference evidence="2 3" key="2">
    <citation type="submission" date="2018-11" db="EMBL/GenBank/DDBJ databases">
        <authorList>
            <consortium name="Pathogen Informatics"/>
        </authorList>
    </citation>
    <scope>NUCLEOTIDE SEQUENCE [LARGE SCALE GENOMIC DNA]</scope>
</reference>
<dbReference type="AlphaFoldDB" id="A0A0R3X9V9"/>
<feature type="region of interest" description="Disordered" evidence="1">
    <location>
        <begin position="29"/>
        <end position="90"/>
    </location>
</feature>
<proteinExistence type="predicted"/>
<organism evidence="4">
    <name type="scientific">Hydatigena taeniaeformis</name>
    <name type="common">Feline tapeworm</name>
    <name type="synonym">Taenia taeniaeformis</name>
    <dbReference type="NCBI Taxonomy" id="6205"/>
    <lineage>
        <taxon>Eukaryota</taxon>
        <taxon>Metazoa</taxon>
        <taxon>Spiralia</taxon>
        <taxon>Lophotrochozoa</taxon>
        <taxon>Platyhelminthes</taxon>
        <taxon>Cestoda</taxon>
        <taxon>Eucestoda</taxon>
        <taxon>Cyclophyllidea</taxon>
        <taxon>Taeniidae</taxon>
        <taxon>Hydatigera</taxon>
    </lineage>
</organism>
<dbReference type="WBParaSite" id="TTAC_0001033401-mRNA-1">
    <property type="protein sequence ID" value="TTAC_0001033401-mRNA-1"/>
    <property type="gene ID" value="TTAC_0001033401"/>
</dbReference>
<protein>
    <submittedName>
        <fullName evidence="2 4">Uncharacterized protein</fullName>
    </submittedName>
</protein>